<comment type="subcellular location">
    <subcellularLocation>
        <location evidence="1">Cytoplasm</location>
        <location evidence="1">Cytoskeleton</location>
        <location evidence="1">Cilium axoneme</location>
    </subcellularLocation>
</comment>
<keyword evidence="4" id="KW-0493">Microtubule</keyword>
<dbReference type="InterPro" id="IPR043157">
    <property type="entry name" value="Dynein_AAA1S"/>
</dbReference>
<evidence type="ECO:0000259" key="22">
    <source>
        <dbReference type="Pfam" id="PF17857"/>
    </source>
</evidence>
<evidence type="ECO:0000256" key="2">
    <source>
        <dbReference type="ARBA" id="ARBA00008887"/>
    </source>
</evidence>
<dbReference type="InterPro" id="IPR043160">
    <property type="entry name" value="Dynein_C_barrel"/>
</dbReference>
<evidence type="ECO:0000256" key="8">
    <source>
        <dbReference type="ARBA" id="ARBA00023017"/>
    </source>
</evidence>
<dbReference type="Proteomes" id="UP000031443">
    <property type="component" value="Unassembled WGS sequence"/>
</dbReference>
<feature type="compositionally biased region" description="Polar residues" evidence="14">
    <location>
        <begin position="1782"/>
        <end position="1795"/>
    </location>
</feature>
<dbReference type="Gene3D" id="1.20.58.1120">
    <property type="match status" value="1"/>
</dbReference>
<feature type="domain" description="Dynein heavy chain ATP-binding dynein motor region" evidence="20">
    <location>
        <begin position="2463"/>
        <end position="2682"/>
    </location>
</feature>
<keyword evidence="3" id="KW-0963">Cytoplasm</keyword>
<dbReference type="PANTHER" id="PTHR22878:SF64">
    <property type="entry name" value="DYNEIN AXONEMAL HEAVY CHAIN 14"/>
    <property type="match status" value="1"/>
</dbReference>
<evidence type="ECO:0000256" key="9">
    <source>
        <dbReference type="ARBA" id="ARBA00023054"/>
    </source>
</evidence>
<feature type="compositionally biased region" description="Polar residues" evidence="14">
    <location>
        <begin position="1760"/>
        <end position="1773"/>
    </location>
</feature>
<dbReference type="Gene3D" id="3.20.180.20">
    <property type="entry name" value="Dynein heavy chain, N-terminal domain 2"/>
    <property type="match status" value="1"/>
</dbReference>
<dbReference type="FunFam" id="1.10.8.720:FF:000001">
    <property type="entry name" value="dynein heavy chain 7, axonemal"/>
    <property type="match status" value="1"/>
</dbReference>
<dbReference type="eggNOG" id="KOG3595">
    <property type="taxonomic scope" value="Eukaryota"/>
</dbReference>
<evidence type="ECO:0000256" key="11">
    <source>
        <dbReference type="ARBA" id="ARBA00023175"/>
    </source>
</evidence>
<dbReference type="InterPro" id="IPR013602">
    <property type="entry name" value="Dynein_heavy_linker"/>
</dbReference>
<dbReference type="InterPro" id="IPR024317">
    <property type="entry name" value="Dynein_heavy_chain_D4_dom"/>
</dbReference>
<evidence type="ECO:0000256" key="7">
    <source>
        <dbReference type="ARBA" id="ARBA00022840"/>
    </source>
</evidence>
<feature type="domain" description="Dynein heavy chain region D6 P-loop" evidence="15">
    <location>
        <begin position="2951"/>
        <end position="3035"/>
    </location>
</feature>
<dbReference type="FunFam" id="3.10.490.20:FF:000005">
    <property type="entry name" value="Dynein axonemal heavy chain 6"/>
    <property type="match status" value="1"/>
</dbReference>
<dbReference type="Pfam" id="PF12775">
    <property type="entry name" value="AAA_7"/>
    <property type="match status" value="1"/>
</dbReference>
<dbReference type="Gene3D" id="1.20.1270.280">
    <property type="match status" value="1"/>
</dbReference>
<dbReference type="Gene3D" id="1.10.8.710">
    <property type="match status" value="1"/>
</dbReference>
<dbReference type="Gene3D" id="1.20.920.20">
    <property type="match status" value="2"/>
</dbReference>
<evidence type="ECO:0000256" key="10">
    <source>
        <dbReference type="ARBA" id="ARBA00023069"/>
    </source>
</evidence>
<dbReference type="Gene3D" id="6.10.140.1060">
    <property type="match status" value="1"/>
</dbReference>
<dbReference type="Gene3D" id="3.40.50.300">
    <property type="entry name" value="P-loop containing nucleotide triphosphate hydrolases"/>
    <property type="match status" value="6"/>
</dbReference>
<feature type="region of interest" description="Disordered" evidence="14">
    <location>
        <begin position="1724"/>
        <end position="1799"/>
    </location>
</feature>
<dbReference type="GO" id="GO:0008569">
    <property type="term" value="F:minus-end-directed microtubule motor activity"/>
    <property type="evidence" value="ECO:0007669"/>
    <property type="project" value="InterPro"/>
</dbReference>
<dbReference type="GO" id="GO:0005930">
    <property type="term" value="C:axoneme"/>
    <property type="evidence" value="ECO:0007669"/>
    <property type="project" value="UniProtKB-SubCell"/>
</dbReference>
<feature type="compositionally biased region" description="Basic and acidic residues" evidence="14">
    <location>
        <begin position="271"/>
        <end position="282"/>
    </location>
</feature>
<feature type="region of interest" description="Disordered" evidence="14">
    <location>
        <begin position="271"/>
        <end position="298"/>
    </location>
</feature>
<dbReference type="Pfam" id="PF12780">
    <property type="entry name" value="AAA_8"/>
    <property type="match status" value="1"/>
</dbReference>
<evidence type="ECO:0000259" key="16">
    <source>
        <dbReference type="Pfam" id="PF08393"/>
    </source>
</evidence>
<dbReference type="STRING" id="8469.M7AXP2"/>
<gene>
    <name evidence="25" type="ORF">UY3_18478</name>
</gene>
<feature type="domain" description="Dynein heavy chain AAA lid" evidence="23">
    <location>
        <begin position="3229"/>
        <end position="3368"/>
    </location>
</feature>
<dbReference type="Pfam" id="PF17857">
    <property type="entry name" value="AAA_lid_1"/>
    <property type="match status" value="1"/>
</dbReference>
<evidence type="ECO:0000259" key="18">
    <source>
        <dbReference type="Pfam" id="PF12777"/>
    </source>
</evidence>
<dbReference type="FunFam" id="3.40.50.300:FF:000049">
    <property type="entry name" value="Dynein, axonemal, heavy chain 5"/>
    <property type="match status" value="1"/>
</dbReference>
<protein>
    <submittedName>
        <fullName evidence="25">Dynein heavy chain 6, axonemal</fullName>
    </submittedName>
</protein>
<dbReference type="InterPro" id="IPR026983">
    <property type="entry name" value="DHC"/>
</dbReference>
<dbReference type="InterPro" id="IPR041589">
    <property type="entry name" value="DNAH3_AAA_lid_1"/>
</dbReference>
<dbReference type="Gene3D" id="3.10.490.20">
    <property type="match status" value="1"/>
</dbReference>
<dbReference type="InterPro" id="IPR035706">
    <property type="entry name" value="AAA_9"/>
</dbReference>
<feature type="domain" description="Dynein heavy chain linker" evidence="16">
    <location>
        <begin position="563"/>
        <end position="662"/>
    </location>
</feature>
<dbReference type="GO" id="GO:0030286">
    <property type="term" value="C:dynein complex"/>
    <property type="evidence" value="ECO:0007669"/>
    <property type="project" value="UniProtKB-KW"/>
</dbReference>
<comment type="similarity">
    <text evidence="2">Belongs to the dynein heavy chain family.</text>
</comment>
<dbReference type="InterPro" id="IPR041658">
    <property type="entry name" value="AAA_lid_11"/>
</dbReference>
<dbReference type="Gene3D" id="1.10.8.1220">
    <property type="match status" value="1"/>
</dbReference>
<keyword evidence="26" id="KW-1185">Reference proteome</keyword>
<evidence type="ECO:0000259" key="24">
    <source>
        <dbReference type="Pfam" id="PF18199"/>
    </source>
</evidence>
<dbReference type="InterPro" id="IPR027417">
    <property type="entry name" value="P-loop_NTPase"/>
</dbReference>
<dbReference type="Gene3D" id="1.20.920.30">
    <property type="match status" value="1"/>
</dbReference>
<dbReference type="GO" id="GO:0005524">
    <property type="term" value="F:ATP binding"/>
    <property type="evidence" value="ECO:0007669"/>
    <property type="project" value="UniProtKB-KW"/>
</dbReference>
<dbReference type="Pfam" id="PF12781">
    <property type="entry name" value="AAA_9"/>
    <property type="match status" value="1"/>
</dbReference>
<keyword evidence="12" id="KW-0206">Cytoskeleton</keyword>
<evidence type="ECO:0000256" key="6">
    <source>
        <dbReference type="ARBA" id="ARBA00022741"/>
    </source>
</evidence>
<sequence>MEKVSDVRARGARTPSCNGWEQHISKNSYERTMMYSQLFLADELFLSCLLYIQGLCEDACNINSCKRSEDNAIYLIKLVDRIFQELLRKLVHNAVQLLLELFKDSSNVTNPDEKKNENLISIYKNTLVRQSGLLDGEYSSVGVSEEVIQDFERASQEPSFHSREDKVLKPEIITVADIDKVLEDVKKQLEGEQEYAPVFEVNIGLRIPFEKFNDRGSHQEDELESCDMQDDDYFSLTSVEFLKQRLKDDENLKNCTQSNSKRAYEELLENTEKQERFKESQGKTDLSAGKAEGNPESDNKVELKHVCSSSFCTDIFLIPNRRQFSKKLQGIVDGLENTTVEQFALYQTLTRSLHDLKSSILICEKGKNDNIIKFSADLDGYFGNLQSELRNFKNKVRNPVLLLSKTLPKTAKEMIKSLVEEAAVICNKSRSYANYQDLFDSSIADMRSVSLERMSQKSQVGDSSSQRVNKELSEVESELALRKLLWDSLEEWGKLSFRWKHTLFENLDVDLIQKDVNRFMQTIQILEKDEVIMPPPPALAGDFKQLQELFKRVMQSQDIPLEEDYLEIKRMIFPRFYFLSNAELLDILAESKNPESVQIHLEQIPNKKVKGKCPSAKSVMKTPVLLHPSYEDMIRDQIIRVRGPVEQWLGNVESSMFDMVKKFVNIGVVEWNQMEFKQWFLTHPGQVVLLVILIHKYYFRQLRYEWNEMNTTCRVVQGNASFIYGYEYLGCSSRLVITPLTERCWLTLTGALQLNLGGCPAGPAGTGKTETVKDLSKAMGKLCVVFNCFEGLDYQMVGKFFCGLVQSGTWCCFDEFNRIDIEVLSVIASQIQTIKAAKDSHVIRFVLEGKEIRINTSCGIFITMNPGYKGRVELPDNLKSLFRPVSMMVPDYQLIAEVMLFSEGFKSAKSLSGKLVNLYHLACNQLSQQDHYDFGMRAIKTVLLRAGQKKKELKIQNYDTSVPAEEEALIIINSVKEANLPKFLAEDVPLFGNIMADLFPGITVPRRSTLKLEKAVAVAMQQLCLQPWESQIEKVLQFHNQILLNVMDLMDAAVTAKNKEVTESSYSQSKTITDWQWIILDGPVDAVWIENLNTVLDDTRTLCLANSERIYLPSGIRMIFETDSLSQASPATVSRCAMVFVDPTNLGWEPYVKTWLLKVSRIITRSGLECLESLFEKSVKKGLHFLEKHKKMQPFPVQQIGIVMNLCRILGSFIDIMSKNGLFFHSVERQNSVAGTSEVPQTQHLSSQLTVEAKALIAKASVEKKREDQKWFLEKYPDKLPSLLGKLYVFAFTWVVGGVLRREADYEEESLIGIDTQDESLVTVTRSFSNFVRDIFEGESPIGIQFPAGDRVIFEYFVDLQTGDFAPWTDLVPTTQFLIQQGTIPECSNVTALDSTFNSDALARYTGKALGTFEFHFLFGQHDELSRTDMKSTKGSYSASETDDIVPSSERIEGVIVSKIQCGAHTSAAQIQAWIRQKLILKSKDALGAPKSKQVIVFIDDLNMPLPEEYGAQPPLESIRQFLDLGGFYDTKQLAWKNIQDVSLVADCAPPSGGRNEISPRLLTHFCLLVLPQPSLQSLQRIFQVHLGTYLYNNRFLSEVQKCNDFLTSSSIAVYHNMCRSMLPTPAKCHYTFNLRDLFKVLQGLLQAHRSVIVSKETAALLFVHETTRVFHDRLIESAEREIFYQFLSNELNNYFKATSTLPAGSTGSDRSIGDRFIVSSGDTIKNLPRVPPAVDSGTPPRQEVEAESTGSGGHRSHAARTQNLGRQTSPRLQTAPLPEANTHQQPHNKNTNPGTYPCNKARFNSVHIFIKVTPSLITLATPSGARSLHIYQCDMCQQCPSAMYIGQTEQSLHKRINGHKSDIRNHNIQKPTSMVFFKEAVEHTTRAARVFRQPGGHMMLVGLDGNGKITCATLACYLSNCSLFRLSVTHNYNYTDFREDLKRVYRQTGLEGQNTVLLITDSDIVQDSFLEHLSCILNSGEELDLFDKEELEGIVVKLTAVAEQANYSNSREAILSFFMQRVRSKLHIVLATSPAGLNFRQLCRTYPAIVNCSTIDWYDSWPEEALLHVAKSYFSHEDICDDNQNLTNMVAQVCVEIHKSASKTTEKYLKETKRHYYITPNSYLQFIDTFSSILQSTKKKSLFNRACFYNGLTKLLEATSLVTEMQEELLALGPQIEQKSKEIEELVEKLQRDSLVVEQVRTLVKQDEEIMAEETKVVEEYAQQATEELNAVLPALEKALTALDALDKAHIAELSVCTHPPPLVLTVMNAVCILLQKKPSWATAKLLLADAGFLKKLVTLDKDNLPEKLVKPKQIRVTEAQEVLRLAHQKLDEKQRSLALIEEHEQNLEASYQESIAQRETLATRKQLATQRLQRVSILSTALADEMERWKESVNNLDERLQGIMGDALVSAACIIYSGVLSAGYRQQLINECLRLCSENIIPVSPNYSLITAMTEKYEVSKWQNEGLPLNQYSIENAILVKTGQRWPLLIDPQKQAYKWICQMEGDKLRQIHASDSNYLRTLENAMRIGDSILLQDLAETLDSNLKPILRKEIYSRGGKDFIRIGDAEIEYNHNFRLYITTQKANPHFLPAVCNVVTMINFTVTFQGLQDQLLSTVVIHETPKLEQQRCKLLESISADQITLQELEQKSLKLLQKTEGHILDDQDLIDNLKRTKVTSKEIFERVEASAKTEATIEKTRKNYLPIATRGAVLYFVVADLIKINYMYQFSLEWFHKIFVESMDSVNKLQSQISLSDSTSSVCGTVRALSRQRRKHSTQEHWEECENETDSFNRHLKDIIDMLTNNVYKTVSSALFTENQLCFSFLLCTKIMQNNCGENQAQDELGFLPEHEWNFFCYSSMLANIMDTQSEFENYDTDLQSDALKERIGLDSAVVDFHWENLSSFQRIILIKILRPESLNSAIREFVIEKLGARYLQTGGINLKEVYEDSNASTPLIFIHSHGIDPAAHLLRLAQEIKGSTQHVKMVSLGRGQGSKAEDLIHKAQLLRGQWVFLQNCHLAASFMPRLCTIVDFTPSCQHLHQGSTVSPLVLDALCREELCHPGPPVPSRSQTHIALSIVGAEDPRLGTIGGSEPWVPLGNSSSGIRDVHSTMISDRAIASVISVDSCDATLGIGTSLNHTFGTRGVSDTDCDLSAQCAFGTADRTGAASIISAGCDGAYNNPGAHAAPGTSMAIEPPQGLKGKLLQTFGYSGSGEVTEIIFNKPECGLSWKKLVFSLCFFNAVVHERKKYGALGWNVPYEFNSSDLEVSIQILGMLLANKEEIPWQAMCYLTGEVAYGGRVTDHWDRRCLLSILNNFYNPVVLQEGFAYSSDGVYRPVSTTDSLQDCRAYLESLPDTDSPELFGMHACAGRAFLESQAQTFIDTIVSMQPRISMDTLVISGGKSQDELVMEIASDILRQLPLTVEEQDTELTPGTEHSSKMKTTLGRLLSGPIWAALAKAAKGHDPFINSALLNVLRQEIDRFNHLLSIITISLHSLQQVMKGEIIFTTRLEDLYNSVLKSKVPEFWQLHSYMSNKSLGSWIDDLILRVNFFATWANHVITYIQLRYNSLMMLQKQAKTSGISFSSPTGDRPSISTNSIQGNPSRFWLSGFFFPQGFLTAVLQNYARQNGISVDSLTFAHRLLPTIHDEDCNLRDVKRKQNIIQTAFKGSSPPENGVLVFGLYIDGARWSPTTHVLEEPFLHDRFYPLPEIVFLPQQIIQARHTCPDEEQRELMHYECPLYRTPQRAGILLSTGLSTNFITTVSLPTMRTSSHWVTRGVAMLCQLDD</sequence>
<dbReference type="InterPro" id="IPR024743">
    <property type="entry name" value="Dynein_HC_stalk"/>
</dbReference>
<keyword evidence="8" id="KW-0243">Dynein</keyword>
<dbReference type="Pfam" id="PF17852">
    <property type="entry name" value="Dynein_AAA_lid"/>
    <property type="match status" value="1"/>
</dbReference>
<feature type="domain" description="Dynein heavy chain C-terminal" evidence="24">
    <location>
        <begin position="3375"/>
        <end position="3782"/>
    </location>
</feature>
<accession>M7AXP2</accession>
<feature type="domain" description="Dynein heavy chain hydrolytic ATP-binding dynein motor region" evidence="17">
    <location>
        <begin position="724"/>
        <end position="1043"/>
    </location>
</feature>
<dbReference type="InterPro" id="IPR041466">
    <property type="entry name" value="Dynein_AAA5_ext"/>
</dbReference>
<evidence type="ECO:0000256" key="5">
    <source>
        <dbReference type="ARBA" id="ARBA00022737"/>
    </source>
</evidence>
<name>M7AXP2_CHEMY</name>
<dbReference type="FunFam" id="1.10.8.710:FF:000004">
    <property type="entry name" value="Dynein axonemal heavy chain 6"/>
    <property type="match status" value="1"/>
</dbReference>
<evidence type="ECO:0000256" key="3">
    <source>
        <dbReference type="ARBA" id="ARBA00022490"/>
    </source>
</evidence>
<dbReference type="EMBL" id="KB600878">
    <property type="protein sequence ID" value="EMP24553.1"/>
    <property type="molecule type" value="Genomic_DNA"/>
</dbReference>
<dbReference type="GO" id="GO:0051959">
    <property type="term" value="F:dynein light intermediate chain binding"/>
    <property type="evidence" value="ECO:0007669"/>
    <property type="project" value="InterPro"/>
</dbReference>
<dbReference type="Pfam" id="PF18199">
    <property type="entry name" value="Dynein_C"/>
    <property type="match status" value="1"/>
</dbReference>
<evidence type="ECO:0000259" key="15">
    <source>
        <dbReference type="Pfam" id="PF03028"/>
    </source>
</evidence>
<evidence type="ECO:0000256" key="12">
    <source>
        <dbReference type="ARBA" id="ARBA00023212"/>
    </source>
</evidence>
<dbReference type="GO" id="GO:0005874">
    <property type="term" value="C:microtubule"/>
    <property type="evidence" value="ECO:0007669"/>
    <property type="project" value="UniProtKB-KW"/>
</dbReference>
<dbReference type="PANTHER" id="PTHR22878">
    <property type="entry name" value="DYNEIN HEAVY CHAIN 6, AXONEMAL-LIKE-RELATED"/>
    <property type="match status" value="1"/>
</dbReference>
<dbReference type="FunFam" id="3.40.50.300:FF:000063">
    <property type="entry name" value="dynein heavy chain 6, axonemal"/>
    <property type="match status" value="1"/>
</dbReference>
<dbReference type="GO" id="GO:0007018">
    <property type="term" value="P:microtubule-based movement"/>
    <property type="evidence" value="ECO:0007669"/>
    <property type="project" value="InterPro"/>
</dbReference>
<feature type="domain" description="Dynein heavy chain AAA module D4" evidence="19">
    <location>
        <begin position="1874"/>
        <end position="2133"/>
    </location>
</feature>
<dbReference type="InterPro" id="IPR042228">
    <property type="entry name" value="Dynein_linker_3"/>
</dbReference>
<evidence type="ECO:0000256" key="14">
    <source>
        <dbReference type="SAM" id="MobiDB-lite"/>
    </source>
</evidence>
<organism evidence="25 26">
    <name type="scientific">Chelonia mydas</name>
    <name type="common">Green sea-turtle</name>
    <name type="synonym">Chelonia agassizi</name>
    <dbReference type="NCBI Taxonomy" id="8469"/>
    <lineage>
        <taxon>Eukaryota</taxon>
        <taxon>Metazoa</taxon>
        <taxon>Chordata</taxon>
        <taxon>Craniata</taxon>
        <taxon>Vertebrata</taxon>
        <taxon>Euteleostomi</taxon>
        <taxon>Archelosauria</taxon>
        <taxon>Testudinata</taxon>
        <taxon>Testudines</taxon>
        <taxon>Cryptodira</taxon>
        <taxon>Durocryptodira</taxon>
        <taxon>Americhelydia</taxon>
        <taxon>Chelonioidea</taxon>
        <taxon>Cheloniidae</taxon>
        <taxon>Chelonia</taxon>
    </lineage>
</organism>
<dbReference type="Gene3D" id="1.10.8.720">
    <property type="entry name" value="Region D6 of dynein motor"/>
    <property type="match status" value="1"/>
</dbReference>
<evidence type="ECO:0000256" key="1">
    <source>
        <dbReference type="ARBA" id="ARBA00004430"/>
    </source>
</evidence>
<reference evidence="26" key="1">
    <citation type="journal article" date="2013" name="Nat. Genet.">
        <title>The draft genomes of soft-shell turtle and green sea turtle yield insights into the development and evolution of the turtle-specific body plan.</title>
        <authorList>
            <person name="Wang Z."/>
            <person name="Pascual-Anaya J."/>
            <person name="Zadissa A."/>
            <person name="Li W."/>
            <person name="Niimura Y."/>
            <person name="Huang Z."/>
            <person name="Li C."/>
            <person name="White S."/>
            <person name="Xiong Z."/>
            <person name="Fang D."/>
            <person name="Wang B."/>
            <person name="Ming Y."/>
            <person name="Chen Y."/>
            <person name="Zheng Y."/>
            <person name="Kuraku S."/>
            <person name="Pignatelli M."/>
            <person name="Herrero J."/>
            <person name="Beal K."/>
            <person name="Nozawa M."/>
            <person name="Li Q."/>
            <person name="Wang J."/>
            <person name="Zhang H."/>
            <person name="Yu L."/>
            <person name="Shigenobu S."/>
            <person name="Wang J."/>
            <person name="Liu J."/>
            <person name="Flicek P."/>
            <person name="Searle S."/>
            <person name="Wang J."/>
            <person name="Kuratani S."/>
            <person name="Yin Y."/>
            <person name="Aken B."/>
            <person name="Zhang G."/>
            <person name="Irie N."/>
        </authorList>
    </citation>
    <scope>NUCLEOTIDE SEQUENCE [LARGE SCALE GENOMIC DNA]</scope>
</reference>
<evidence type="ECO:0000259" key="20">
    <source>
        <dbReference type="Pfam" id="PF12781"/>
    </source>
</evidence>
<dbReference type="Pfam" id="PF12774">
    <property type="entry name" value="AAA_6"/>
    <property type="match status" value="1"/>
</dbReference>
<dbReference type="Gene3D" id="1.10.472.130">
    <property type="match status" value="1"/>
</dbReference>
<dbReference type="FunFam" id="3.40.50.300:FF:001810">
    <property type="entry name" value="Cytoplasmic dynein 2 heavy chain 1"/>
    <property type="match status" value="1"/>
</dbReference>
<evidence type="ECO:0000313" key="26">
    <source>
        <dbReference type="Proteomes" id="UP000031443"/>
    </source>
</evidence>
<keyword evidence="6" id="KW-0547">Nucleotide-binding</keyword>
<keyword evidence="5" id="KW-0677">Repeat</keyword>
<proteinExistence type="inferred from homology"/>
<evidence type="ECO:0000259" key="17">
    <source>
        <dbReference type="Pfam" id="PF12774"/>
    </source>
</evidence>
<dbReference type="SUPFAM" id="SSF52540">
    <property type="entry name" value="P-loop containing nucleoside triphosphate hydrolases"/>
    <property type="match status" value="3"/>
</dbReference>
<keyword evidence="10" id="KW-0969">Cilium</keyword>
<dbReference type="Pfam" id="PF18198">
    <property type="entry name" value="AAA_lid_11"/>
    <property type="match status" value="1"/>
</dbReference>
<keyword evidence="11" id="KW-0505">Motor protein</keyword>
<feature type="domain" description="Dynein heavy chain 3 AAA+ lid" evidence="22">
    <location>
        <begin position="1610"/>
        <end position="1696"/>
    </location>
</feature>
<dbReference type="GO" id="GO:0045505">
    <property type="term" value="F:dynein intermediate chain binding"/>
    <property type="evidence" value="ECO:0007669"/>
    <property type="project" value="InterPro"/>
</dbReference>
<dbReference type="FunFam" id="3.40.50.300:FF:000320">
    <property type="entry name" value="Dynein, axonemal, heavy chain 5"/>
    <property type="match status" value="1"/>
</dbReference>
<feature type="domain" description="Dynein heavy chain coiled coil stalk" evidence="18">
    <location>
        <begin position="2150"/>
        <end position="2312"/>
    </location>
</feature>
<evidence type="ECO:0000259" key="19">
    <source>
        <dbReference type="Pfam" id="PF12780"/>
    </source>
</evidence>
<feature type="domain" description="Dynein heavy chain AAA 5 extension" evidence="21">
    <location>
        <begin position="1263"/>
        <end position="1370"/>
    </location>
</feature>
<evidence type="ECO:0000313" key="25">
    <source>
        <dbReference type="EMBL" id="EMP24553.1"/>
    </source>
</evidence>
<dbReference type="Pfam" id="PF08393">
    <property type="entry name" value="DHC_N2"/>
    <property type="match status" value="1"/>
</dbReference>
<dbReference type="Pfam" id="PF12777">
    <property type="entry name" value="MT"/>
    <property type="match status" value="1"/>
</dbReference>
<dbReference type="InterPro" id="IPR004273">
    <property type="entry name" value="Dynein_heavy_D6_P-loop"/>
</dbReference>
<dbReference type="Pfam" id="PF03028">
    <property type="entry name" value="Dynein_heavy"/>
    <property type="match status" value="1"/>
</dbReference>
<keyword evidence="7" id="KW-0067">ATP-binding</keyword>
<dbReference type="InterPro" id="IPR035699">
    <property type="entry name" value="AAA_6"/>
</dbReference>
<evidence type="ECO:0000259" key="21">
    <source>
        <dbReference type="Pfam" id="PF17852"/>
    </source>
</evidence>
<keyword evidence="13" id="KW-0966">Cell projection</keyword>
<evidence type="ECO:0000259" key="23">
    <source>
        <dbReference type="Pfam" id="PF18198"/>
    </source>
</evidence>
<dbReference type="InterPro" id="IPR042219">
    <property type="entry name" value="AAA_lid_11_sf"/>
</dbReference>
<dbReference type="InterPro" id="IPR041228">
    <property type="entry name" value="Dynein_C"/>
</dbReference>
<keyword evidence="9" id="KW-0175">Coiled coil</keyword>
<evidence type="ECO:0000256" key="13">
    <source>
        <dbReference type="ARBA" id="ARBA00023273"/>
    </source>
</evidence>
<evidence type="ECO:0000256" key="4">
    <source>
        <dbReference type="ARBA" id="ARBA00022701"/>
    </source>
</evidence>